<accession>A0A0M0LP91</accession>
<sequence>MSPDNVAALGLDPPPDSPAGIADPSQLQHNADWYRVEALARYGGVYMDASNVNLLPLETWVNVSSSAVQGFQRPMETRYTSEGAMSEGVLSEMENWAIAAPVDSRFMARWRDHYAEALAEGLDAYVARQDNITMGALKVAEGYLAQHVGWVLTRNELSEQEAPTHLVSSTDEGRPFHFMIEHGL</sequence>
<evidence type="ECO:0000313" key="2">
    <source>
        <dbReference type="EMBL" id="KOO52859.1"/>
    </source>
</evidence>
<feature type="region of interest" description="Disordered" evidence="1">
    <location>
        <begin position="1"/>
        <end position="23"/>
    </location>
</feature>
<comment type="caution">
    <text evidence="2">The sequence shown here is derived from an EMBL/GenBank/DDBJ whole genome shotgun (WGS) entry which is preliminary data.</text>
</comment>
<name>A0A0M0LP91_9EUKA</name>
<dbReference type="AlphaFoldDB" id="A0A0M0LP91"/>
<protein>
    <submittedName>
        <fullName evidence="2">Capsular biosynthesis protein</fullName>
    </submittedName>
</protein>
<dbReference type="InterPro" id="IPR029044">
    <property type="entry name" value="Nucleotide-diphossugar_trans"/>
</dbReference>
<dbReference type="EMBL" id="JWZX01000479">
    <property type="protein sequence ID" value="KOO52859.1"/>
    <property type="molecule type" value="Genomic_DNA"/>
</dbReference>
<dbReference type="SUPFAM" id="SSF53448">
    <property type="entry name" value="Nucleotide-diphospho-sugar transferases"/>
    <property type="match status" value="1"/>
</dbReference>
<proteinExistence type="predicted"/>
<gene>
    <name evidence="2" type="ORF">Ctob_012734</name>
</gene>
<dbReference type="Gene3D" id="3.90.550.20">
    <property type="match status" value="1"/>
</dbReference>
<evidence type="ECO:0000313" key="3">
    <source>
        <dbReference type="Proteomes" id="UP000037460"/>
    </source>
</evidence>
<dbReference type="Proteomes" id="UP000037460">
    <property type="component" value="Unassembled WGS sequence"/>
</dbReference>
<dbReference type="OrthoDB" id="409543at2759"/>
<reference evidence="3" key="1">
    <citation type="journal article" date="2015" name="PLoS Genet.">
        <title>Genome Sequence and Transcriptome Analyses of Chrysochromulina tobin: Metabolic Tools for Enhanced Algal Fitness in the Prominent Order Prymnesiales (Haptophyceae).</title>
        <authorList>
            <person name="Hovde B.T."/>
            <person name="Deodato C.R."/>
            <person name="Hunsperger H.M."/>
            <person name="Ryken S.A."/>
            <person name="Yost W."/>
            <person name="Jha R.K."/>
            <person name="Patterson J."/>
            <person name="Monnat R.J. Jr."/>
            <person name="Barlow S.B."/>
            <person name="Starkenburg S.R."/>
            <person name="Cattolico R.A."/>
        </authorList>
    </citation>
    <scope>NUCLEOTIDE SEQUENCE</scope>
    <source>
        <strain evidence="3">CCMP291</strain>
    </source>
</reference>
<keyword evidence="3" id="KW-1185">Reference proteome</keyword>
<organism evidence="2 3">
    <name type="scientific">Chrysochromulina tobinii</name>
    <dbReference type="NCBI Taxonomy" id="1460289"/>
    <lineage>
        <taxon>Eukaryota</taxon>
        <taxon>Haptista</taxon>
        <taxon>Haptophyta</taxon>
        <taxon>Prymnesiophyceae</taxon>
        <taxon>Prymnesiales</taxon>
        <taxon>Chrysochromulinaceae</taxon>
        <taxon>Chrysochromulina</taxon>
    </lineage>
</organism>
<evidence type="ECO:0000256" key="1">
    <source>
        <dbReference type="SAM" id="MobiDB-lite"/>
    </source>
</evidence>